<keyword evidence="2" id="KW-1185">Reference proteome</keyword>
<dbReference type="Proteomes" id="UP000053328">
    <property type="component" value="Unassembled WGS sequence"/>
</dbReference>
<gene>
    <name evidence="1" type="ORF">PV08_11765</name>
</gene>
<dbReference type="HOGENOM" id="CLU_080757_0_0_1"/>
<organism evidence="1 2">
    <name type="scientific">Exophiala spinifera</name>
    <dbReference type="NCBI Taxonomy" id="91928"/>
    <lineage>
        <taxon>Eukaryota</taxon>
        <taxon>Fungi</taxon>
        <taxon>Dikarya</taxon>
        <taxon>Ascomycota</taxon>
        <taxon>Pezizomycotina</taxon>
        <taxon>Eurotiomycetes</taxon>
        <taxon>Chaetothyriomycetidae</taxon>
        <taxon>Chaetothyriales</taxon>
        <taxon>Herpotrichiellaceae</taxon>
        <taxon>Exophiala</taxon>
    </lineage>
</organism>
<dbReference type="OrthoDB" id="4150779at2759"/>
<name>A0A0D2BF90_9EURO</name>
<dbReference type="RefSeq" id="XP_016230205.1">
    <property type="nucleotide sequence ID" value="XM_016386073.1"/>
</dbReference>
<reference evidence="1 2" key="1">
    <citation type="submission" date="2015-01" db="EMBL/GenBank/DDBJ databases">
        <title>The Genome Sequence of Exophiala spinifera CBS89968.</title>
        <authorList>
            <consortium name="The Broad Institute Genomics Platform"/>
            <person name="Cuomo C."/>
            <person name="de Hoog S."/>
            <person name="Gorbushina A."/>
            <person name="Stielow B."/>
            <person name="Teixiera M."/>
            <person name="Abouelleil A."/>
            <person name="Chapman S.B."/>
            <person name="Priest M."/>
            <person name="Young S.K."/>
            <person name="Wortman J."/>
            <person name="Nusbaum C."/>
            <person name="Birren B."/>
        </authorList>
    </citation>
    <scope>NUCLEOTIDE SEQUENCE [LARGE SCALE GENOMIC DNA]</scope>
    <source>
        <strain evidence="1 2">CBS 89968</strain>
    </source>
</reference>
<dbReference type="AlphaFoldDB" id="A0A0D2BF90"/>
<sequence length="311" mass="35645">MSLTTTFTLPFRKANTKSLTLDPCFKVLYENNKETLTHFVTTLSPLPLKTIVSNGTFVGYLSTKEPGPLVEYNNMRTAIGAMRKIMMTTPHGVKMINFYKELLRLQGHWLLALAEQCAFHTYVKLTQALLIDRNDEALLKSVSKTIPETASKLCTTGFISRNQFTDLVMTEQSRLRFKCHEASEKLYDFKTSKDFWNQHTKLVAMIEHCENKLREIRKRSAKRKQQRIARARAAVEENSDSIHCQMGTVGEFPQPPHITAAYDNWMEETRLKYFNFNDNMEADGITFDAAEQYNDITQLNAAGVVQPQTQP</sequence>
<protein>
    <submittedName>
        <fullName evidence="1">Uncharacterized protein</fullName>
    </submittedName>
</protein>
<proteinExistence type="predicted"/>
<dbReference type="VEuPathDB" id="FungiDB:PV08_11765"/>
<dbReference type="EMBL" id="KN847501">
    <property type="protein sequence ID" value="KIW09989.1"/>
    <property type="molecule type" value="Genomic_DNA"/>
</dbReference>
<evidence type="ECO:0000313" key="1">
    <source>
        <dbReference type="EMBL" id="KIW09989.1"/>
    </source>
</evidence>
<evidence type="ECO:0000313" key="2">
    <source>
        <dbReference type="Proteomes" id="UP000053328"/>
    </source>
</evidence>
<accession>A0A0D2BF90</accession>
<dbReference type="GeneID" id="27338848"/>